<keyword evidence="9 10" id="KW-0630">Potassium</keyword>
<feature type="binding site" description="in other chain" evidence="10">
    <location>
        <begin position="174"/>
        <end position="176"/>
    </location>
    <ligand>
        <name>ATP</name>
        <dbReference type="ChEBI" id="CHEBI:30616"/>
        <note>ligand shared between two neighboring subunits</note>
    </ligand>
</feature>
<evidence type="ECO:0000256" key="1">
    <source>
        <dbReference type="ARBA" id="ARBA00005224"/>
    </source>
</evidence>
<keyword evidence="5 10" id="KW-0479">Metal-binding</keyword>
<comment type="caution">
    <text evidence="16">The sequence shown here is derived from an EMBL/GenBank/DDBJ whole genome shotgun (WGS) entry which is preliminary data.</text>
</comment>
<dbReference type="InterPro" id="IPR022630">
    <property type="entry name" value="S-AdoMet_synt_C"/>
</dbReference>
<feature type="binding site" description="in other chain" evidence="10">
    <location>
        <begin position="249"/>
        <end position="250"/>
    </location>
    <ligand>
        <name>ATP</name>
        <dbReference type="ChEBI" id="CHEBI:30616"/>
        <note>ligand shared between two neighboring subunits</note>
    </ligand>
</feature>
<keyword evidence="6 10" id="KW-0547">Nucleotide-binding</keyword>
<evidence type="ECO:0000259" key="13">
    <source>
        <dbReference type="Pfam" id="PF00438"/>
    </source>
</evidence>
<feature type="binding site" evidence="10">
    <location>
        <position position="281"/>
    </location>
    <ligand>
        <name>ATP</name>
        <dbReference type="ChEBI" id="CHEBI:30616"/>
        <note>ligand shared between two neighboring subunits</note>
    </ligand>
</feature>
<feature type="domain" description="S-adenosylmethionine synthetase central" evidence="14">
    <location>
        <begin position="125"/>
        <end position="250"/>
    </location>
</feature>
<keyword evidence="17" id="KW-1185">Reference proteome</keyword>
<keyword evidence="8 10" id="KW-0460">Magnesium</keyword>
<feature type="region of interest" description="Flexible loop" evidence="10">
    <location>
        <begin position="109"/>
        <end position="119"/>
    </location>
</feature>
<organism evidence="16 17">
    <name type="scientific">Sphingopyxis italica</name>
    <dbReference type="NCBI Taxonomy" id="1129133"/>
    <lineage>
        <taxon>Bacteria</taxon>
        <taxon>Pseudomonadati</taxon>
        <taxon>Pseudomonadota</taxon>
        <taxon>Alphaproteobacteria</taxon>
        <taxon>Sphingomonadales</taxon>
        <taxon>Sphingomonadaceae</taxon>
        <taxon>Sphingopyxis</taxon>
    </lineage>
</organism>
<evidence type="ECO:0000256" key="11">
    <source>
        <dbReference type="RuleBase" id="RU000542"/>
    </source>
</evidence>
<dbReference type="EC" id="2.5.1.6" evidence="10"/>
<gene>
    <name evidence="10" type="primary">metK</name>
    <name evidence="16" type="ORF">GGR90_000602</name>
</gene>
<comment type="similarity">
    <text evidence="2 10 12">Belongs to the AdoMet synthase family.</text>
</comment>
<evidence type="ECO:0000256" key="12">
    <source>
        <dbReference type="RuleBase" id="RU004462"/>
    </source>
</evidence>
<dbReference type="InterPro" id="IPR022631">
    <property type="entry name" value="ADOMET_SYNTHASE_CS"/>
</dbReference>
<feature type="domain" description="S-adenosylmethionine synthetase N-terminal" evidence="13">
    <location>
        <begin position="5"/>
        <end position="111"/>
    </location>
</feature>
<dbReference type="InterPro" id="IPR002133">
    <property type="entry name" value="S-AdoMet_synthetase"/>
</dbReference>
<feature type="binding site" evidence="10">
    <location>
        <position position="44"/>
    </location>
    <ligand>
        <name>K(+)</name>
        <dbReference type="ChEBI" id="CHEBI:29103"/>
    </ligand>
</feature>
<evidence type="ECO:0000256" key="2">
    <source>
        <dbReference type="ARBA" id="ARBA00009685"/>
    </source>
</evidence>
<dbReference type="Gene3D" id="3.30.300.10">
    <property type="match status" value="3"/>
</dbReference>
<feature type="binding site" evidence="10">
    <location>
        <position position="258"/>
    </location>
    <ligand>
        <name>L-methionine</name>
        <dbReference type="ChEBI" id="CHEBI:57844"/>
        <note>ligand shared between two neighboring subunits</note>
    </ligand>
</feature>
<accession>A0A7X5XNR7</accession>
<feature type="binding site" description="in other chain" evidence="10">
    <location>
        <position position="16"/>
    </location>
    <ligand>
        <name>ATP</name>
        <dbReference type="ChEBI" id="CHEBI:30616"/>
        <note>ligand shared between two neighboring subunits</note>
    </ligand>
</feature>
<comment type="catalytic activity">
    <reaction evidence="10">
        <text>L-methionine + ATP + H2O = S-adenosyl-L-methionine + phosphate + diphosphate</text>
        <dbReference type="Rhea" id="RHEA:21080"/>
        <dbReference type="ChEBI" id="CHEBI:15377"/>
        <dbReference type="ChEBI" id="CHEBI:30616"/>
        <dbReference type="ChEBI" id="CHEBI:33019"/>
        <dbReference type="ChEBI" id="CHEBI:43474"/>
        <dbReference type="ChEBI" id="CHEBI:57844"/>
        <dbReference type="ChEBI" id="CHEBI:59789"/>
        <dbReference type="EC" id="2.5.1.6"/>
    </reaction>
</comment>
<keyword evidence="7 10" id="KW-0067">ATP-binding</keyword>
<dbReference type="EMBL" id="JAATIT010000001">
    <property type="protein sequence ID" value="NJB88450.1"/>
    <property type="molecule type" value="Genomic_DNA"/>
</dbReference>
<feature type="binding site" description="in other chain" evidence="10">
    <location>
        <position position="289"/>
    </location>
    <ligand>
        <name>L-methionine</name>
        <dbReference type="ChEBI" id="CHEBI:57844"/>
        <note>ligand shared between two neighboring subunits</note>
    </ligand>
</feature>
<dbReference type="Proteomes" id="UP000535078">
    <property type="component" value="Unassembled WGS sequence"/>
</dbReference>
<comment type="cofactor">
    <cofactor evidence="10">
        <name>K(+)</name>
        <dbReference type="ChEBI" id="CHEBI:29103"/>
    </cofactor>
    <text evidence="10">Binds 1 potassium ion per subunit.</text>
</comment>
<dbReference type="Pfam" id="PF02773">
    <property type="entry name" value="S-AdoMet_synt_C"/>
    <property type="match status" value="1"/>
</dbReference>
<keyword evidence="10" id="KW-0963">Cytoplasm</keyword>
<evidence type="ECO:0000256" key="4">
    <source>
        <dbReference type="ARBA" id="ARBA00022679"/>
    </source>
</evidence>
<comment type="function">
    <text evidence="10">Catalyzes the formation of S-adenosylmethionine (AdoMet) from methionine and ATP. The overall synthetic reaction is composed of two sequential steps, AdoMet formation and the subsequent tripolyphosphate hydrolysis which occurs prior to release of AdoMet from the enzyme.</text>
</comment>
<feature type="binding site" evidence="10">
    <location>
        <position position="18"/>
    </location>
    <ligand>
        <name>Mg(2+)</name>
        <dbReference type="ChEBI" id="CHEBI:18420"/>
    </ligand>
</feature>
<dbReference type="RefSeq" id="WP_167919368.1">
    <property type="nucleotide sequence ID" value="NZ_JAATIT010000001.1"/>
</dbReference>
<protein>
    <recommendedName>
        <fullName evidence="10">S-adenosylmethionine synthase</fullName>
        <shortName evidence="10">AdoMet synthase</shortName>
        <ecNumber evidence="10">2.5.1.6</ecNumber>
    </recommendedName>
    <alternativeName>
        <fullName evidence="10">MAT</fullName>
    </alternativeName>
    <alternativeName>
        <fullName evidence="10">Methionine adenosyltransferase</fullName>
    </alternativeName>
</protein>
<dbReference type="PROSITE" id="PS00377">
    <property type="entry name" value="ADOMET_SYNTHASE_2"/>
    <property type="match status" value="1"/>
</dbReference>
<dbReference type="HAMAP" id="MF_00086">
    <property type="entry name" value="S_AdoMet_synth1"/>
    <property type="match status" value="1"/>
</dbReference>
<reference evidence="16 17" key="1">
    <citation type="submission" date="2020-03" db="EMBL/GenBank/DDBJ databases">
        <title>Genomic Encyclopedia of Type Strains, Phase IV (KMG-IV): sequencing the most valuable type-strain genomes for metagenomic binning, comparative biology and taxonomic classification.</title>
        <authorList>
            <person name="Goeker M."/>
        </authorList>
    </citation>
    <scope>NUCLEOTIDE SEQUENCE [LARGE SCALE GENOMIC DNA]</scope>
    <source>
        <strain evidence="16 17">DSM 25229</strain>
    </source>
</reference>
<feature type="binding site" description="in other chain" evidence="10">
    <location>
        <begin position="264"/>
        <end position="265"/>
    </location>
    <ligand>
        <name>ATP</name>
        <dbReference type="ChEBI" id="CHEBI:30616"/>
        <note>ligand shared between two neighboring subunits</note>
    </ligand>
</feature>
<dbReference type="InterPro" id="IPR022636">
    <property type="entry name" value="S-AdoMet_synthetase_sfam"/>
</dbReference>
<dbReference type="GO" id="GO:0005524">
    <property type="term" value="F:ATP binding"/>
    <property type="evidence" value="ECO:0007669"/>
    <property type="project" value="UniProtKB-UniRule"/>
</dbReference>
<dbReference type="PROSITE" id="PS00376">
    <property type="entry name" value="ADOMET_SYNTHASE_1"/>
    <property type="match status" value="1"/>
</dbReference>
<evidence type="ECO:0000259" key="15">
    <source>
        <dbReference type="Pfam" id="PF02773"/>
    </source>
</evidence>
<dbReference type="CDD" id="cd18079">
    <property type="entry name" value="S-AdoMet_synt"/>
    <property type="match status" value="1"/>
</dbReference>
<comment type="subunit">
    <text evidence="10">Homotetramer; dimer of dimers.</text>
</comment>
<evidence type="ECO:0000256" key="5">
    <source>
        <dbReference type="ARBA" id="ARBA00022723"/>
    </source>
</evidence>
<comment type="cofactor">
    <cofactor evidence="10">
        <name>Mg(2+)</name>
        <dbReference type="ChEBI" id="CHEBI:18420"/>
    </cofactor>
    <text evidence="10">Binds 2 divalent ions per subunit.</text>
</comment>
<keyword evidence="3 10" id="KW-0554">One-carbon metabolism</keyword>
<dbReference type="GO" id="GO:0000287">
    <property type="term" value="F:magnesium ion binding"/>
    <property type="evidence" value="ECO:0007669"/>
    <property type="project" value="UniProtKB-UniRule"/>
</dbReference>
<name>A0A7X5XNR7_9SPHN</name>
<dbReference type="InterPro" id="IPR022629">
    <property type="entry name" value="S-AdoMet_synt_central"/>
</dbReference>
<dbReference type="PIRSF" id="PIRSF000497">
    <property type="entry name" value="MAT"/>
    <property type="match status" value="1"/>
</dbReference>
<evidence type="ECO:0000313" key="17">
    <source>
        <dbReference type="Proteomes" id="UP000535078"/>
    </source>
</evidence>
<dbReference type="GO" id="GO:0004478">
    <property type="term" value="F:methionine adenosyltransferase activity"/>
    <property type="evidence" value="ECO:0007669"/>
    <property type="project" value="UniProtKB-UniRule"/>
</dbReference>
<evidence type="ECO:0000256" key="6">
    <source>
        <dbReference type="ARBA" id="ARBA00022741"/>
    </source>
</evidence>
<evidence type="ECO:0000256" key="8">
    <source>
        <dbReference type="ARBA" id="ARBA00022842"/>
    </source>
</evidence>
<dbReference type="GO" id="GO:0006730">
    <property type="term" value="P:one-carbon metabolic process"/>
    <property type="evidence" value="ECO:0007669"/>
    <property type="project" value="UniProtKB-KW"/>
</dbReference>
<evidence type="ECO:0000256" key="3">
    <source>
        <dbReference type="ARBA" id="ARBA00022563"/>
    </source>
</evidence>
<dbReference type="InterPro" id="IPR022628">
    <property type="entry name" value="S-AdoMet_synt_N"/>
</dbReference>
<dbReference type="NCBIfam" id="TIGR01034">
    <property type="entry name" value="metK"/>
    <property type="match status" value="1"/>
</dbReference>
<dbReference type="GO" id="GO:0005737">
    <property type="term" value="C:cytoplasm"/>
    <property type="evidence" value="ECO:0007669"/>
    <property type="project" value="UniProtKB-SubCell"/>
</dbReference>
<feature type="domain" description="S-adenosylmethionine synthetase C-terminal" evidence="15">
    <location>
        <begin position="252"/>
        <end position="393"/>
    </location>
</feature>
<dbReference type="GO" id="GO:0006556">
    <property type="term" value="P:S-adenosylmethionine biosynthetic process"/>
    <property type="evidence" value="ECO:0007669"/>
    <property type="project" value="UniProtKB-UniRule"/>
</dbReference>
<dbReference type="SUPFAM" id="SSF55973">
    <property type="entry name" value="S-adenosylmethionine synthetase"/>
    <property type="match status" value="3"/>
</dbReference>
<evidence type="ECO:0000259" key="14">
    <source>
        <dbReference type="Pfam" id="PF02772"/>
    </source>
</evidence>
<comment type="pathway">
    <text evidence="1 10">Amino-acid biosynthesis; S-adenosyl-L-methionine biosynthesis; S-adenosyl-L-methionine from L-methionine: step 1/1.</text>
</comment>
<comment type="subcellular location">
    <subcellularLocation>
        <location evidence="10 11">Cytoplasm</location>
    </subcellularLocation>
</comment>
<proteinExistence type="inferred from homology"/>
<dbReference type="PANTHER" id="PTHR11964">
    <property type="entry name" value="S-ADENOSYLMETHIONINE SYNTHETASE"/>
    <property type="match status" value="1"/>
</dbReference>
<dbReference type="Pfam" id="PF02772">
    <property type="entry name" value="S-AdoMet_synt_M"/>
    <property type="match status" value="1"/>
</dbReference>
<evidence type="ECO:0000256" key="7">
    <source>
        <dbReference type="ARBA" id="ARBA00022840"/>
    </source>
</evidence>
<sequence>MRNSFLFTSESVSEGHPDKVADQISDSIVDLFLSKDPEARVACETLTTTQLVVLAGEIRCKGVFENDAWAPGALDEIEATVRKTVREIGYEQSGFHWQSFRFENNLHGQSAHIAQGVDESGDKDEGAGDQGIMFGYASDETPDLMPATLDYSHKILERMAADRKAGTAPFLEPDTKSQVTLRYANERPVEATAIVVSTQHAPGYYFHNGEGDEAKYTELRKYVLGVIADVLPAELLTANTVYHINPTGRFEIGGPDGDAGLTGRKIIVDTYGGASPHGGGAFSGKDPTKVDRSAAYITRYLAKNIVAAGLARRCTIQLSYAIGVAEPLSIYVDLHGTGTVEESRIEAAIPGLVRLTPKGIRTHLGLNKPIYRQTAAYGHFGRTAEGDAFPWERTDLVDKLKAALAA</sequence>
<keyword evidence="4 10" id="KW-0808">Transferase</keyword>
<dbReference type="Pfam" id="PF00438">
    <property type="entry name" value="S-AdoMet_synt_N"/>
    <property type="match status" value="1"/>
</dbReference>
<feature type="binding site" evidence="10">
    <location>
        <position position="285"/>
    </location>
    <ligand>
        <name>ATP</name>
        <dbReference type="ChEBI" id="CHEBI:30616"/>
        <note>ligand shared between two neighboring subunits</note>
    </ligand>
</feature>
<feature type="binding site" description="in other chain" evidence="10">
    <location>
        <position position="109"/>
    </location>
    <ligand>
        <name>L-methionine</name>
        <dbReference type="ChEBI" id="CHEBI:57844"/>
        <note>ligand shared between two neighboring subunits</note>
    </ligand>
</feature>
<feature type="binding site" evidence="10">
    <location>
        <position position="258"/>
    </location>
    <ligand>
        <name>ATP</name>
        <dbReference type="ChEBI" id="CHEBI:30616"/>
        <note>ligand shared between two neighboring subunits</note>
    </ligand>
</feature>
<dbReference type="UniPathway" id="UPA00315">
    <property type="reaction ID" value="UER00080"/>
</dbReference>
<evidence type="ECO:0000313" key="16">
    <source>
        <dbReference type="EMBL" id="NJB88450.1"/>
    </source>
</evidence>
<evidence type="ECO:0000256" key="10">
    <source>
        <dbReference type="HAMAP-Rule" id="MF_00086"/>
    </source>
</evidence>
<evidence type="ECO:0000256" key="9">
    <source>
        <dbReference type="ARBA" id="ARBA00022958"/>
    </source>
</evidence>
<dbReference type="AlphaFoldDB" id="A0A7X5XNR7"/>
<feature type="binding site" description="in other chain" evidence="10">
    <location>
        <position position="57"/>
    </location>
    <ligand>
        <name>L-methionine</name>
        <dbReference type="ChEBI" id="CHEBI:57844"/>
        <note>ligand shared between two neighboring subunits</note>
    </ligand>
</feature>